<feature type="transmembrane region" description="Helical" evidence="10">
    <location>
        <begin position="250"/>
        <end position="269"/>
    </location>
</feature>
<dbReference type="GO" id="GO:0080162">
    <property type="term" value="P:endoplasmic reticulum to cytosol auxin transport"/>
    <property type="evidence" value="ECO:0007669"/>
    <property type="project" value="InterPro"/>
</dbReference>
<protein>
    <submittedName>
        <fullName evidence="11">Auxin efflux carrier family protein</fullName>
    </submittedName>
</protein>
<dbReference type="Proteomes" id="UP000250235">
    <property type="component" value="Unassembled WGS sequence"/>
</dbReference>
<evidence type="ECO:0000313" key="12">
    <source>
        <dbReference type="Proteomes" id="UP000250235"/>
    </source>
</evidence>
<evidence type="ECO:0000313" key="11">
    <source>
        <dbReference type="EMBL" id="KZV41744.1"/>
    </source>
</evidence>
<dbReference type="Pfam" id="PF03547">
    <property type="entry name" value="Mem_trans"/>
    <property type="match status" value="1"/>
</dbReference>
<feature type="transmembrane region" description="Helical" evidence="10">
    <location>
        <begin position="12"/>
        <end position="34"/>
    </location>
</feature>
<keyword evidence="6 10" id="KW-0472">Membrane</keyword>
<feature type="transmembrane region" description="Helical" evidence="10">
    <location>
        <begin position="55"/>
        <end position="79"/>
    </location>
</feature>
<keyword evidence="7" id="KW-0927">Auxin signaling pathway</keyword>
<keyword evidence="4" id="KW-0256">Endoplasmic reticulum</keyword>
<name>A0A2Z7C4A7_9LAMI</name>
<dbReference type="GO" id="GO:0005789">
    <property type="term" value="C:endoplasmic reticulum membrane"/>
    <property type="evidence" value="ECO:0007669"/>
    <property type="project" value="UniProtKB-SubCell"/>
</dbReference>
<keyword evidence="5 10" id="KW-1133">Transmembrane helix</keyword>
<comment type="subcellular location">
    <subcellularLocation>
        <location evidence="1">Endoplasmic reticulum membrane</location>
        <topology evidence="1">Multi-pass membrane protein</topology>
    </subcellularLocation>
</comment>
<feature type="transmembrane region" description="Helical" evidence="10">
    <location>
        <begin position="281"/>
        <end position="307"/>
    </location>
</feature>
<evidence type="ECO:0000256" key="3">
    <source>
        <dbReference type="ARBA" id="ARBA00022692"/>
    </source>
</evidence>
<evidence type="ECO:0000256" key="9">
    <source>
        <dbReference type="ARBA" id="ARBA00025752"/>
    </source>
</evidence>
<evidence type="ECO:0000256" key="5">
    <source>
        <dbReference type="ARBA" id="ARBA00022989"/>
    </source>
</evidence>
<dbReference type="PANTHER" id="PTHR31651:SF3">
    <property type="entry name" value="PROTEIN PIN-LIKES 7"/>
    <property type="match status" value="1"/>
</dbReference>
<dbReference type="InterPro" id="IPR045033">
    <property type="entry name" value="PILS1/3/4/5/7"/>
</dbReference>
<dbReference type="EMBL" id="KQ999391">
    <property type="protein sequence ID" value="KZV41744.1"/>
    <property type="molecule type" value="Genomic_DNA"/>
</dbReference>
<evidence type="ECO:0000256" key="4">
    <source>
        <dbReference type="ARBA" id="ARBA00022824"/>
    </source>
</evidence>
<accession>A0A2Z7C4A7</accession>
<dbReference type="OrthoDB" id="191139at2759"/>
<organism evidence="11 12">
    <name type="scientific">Dorcoceras hygrometricum</name>
    <dbReference type="NCBI Taxonomy" id="472368"/>
    <lineage>
        <taxon>Eukaryota</taxon>
        <taxon>Viridiplantae</taxon>
        <taxon>Streptophyta</taxon>
        <taxon>Embryophyta</taxon>
        <taxon>Tracheophyta</taxon>
        <taxon>Spermatophyta</taxon>
        <taxon>Magnoliopsida</taxon>
        <taxon>eudicotyledons</taxon>
        <taxon>Gunneridae</taxon>
        <taxon>Pentapetalae</taxon>
        <taxon>asterids</taxon>
        <taxon>lamiids</taxon>
        <taxon>Lamiales</taxon>
        <taxon>Gesneriaceae</taxon>
        <taxon>Didymocarpoideae</taxon>
        <taxon>Trichosporeae</taxon>
        <taxon>Loxocarpinae</taxon>
        <taxon>Dorcoceras</taxon>
    </lineage>
</organism>
<keyword evidence="3 10" id="KW-0812">Transmembrane</keyword>
<dbReference type="GO" id="GO:0009734">
    <property type="term" value="P:auxin-activated signaling pathway"/>
    <property type="evidence" value="ECO:0007669"/>
    <property type="project" value="UniProtKB-KW"/>
</dbReference>
<proteinExistence type="inferred from homology"/>
<feature type="transmembrane region" description="Helical" evidence="10">
    <location>
        <begin position="216"/>
        <end position="238"/>
    </location>
</feature>
<feature type="transmembrane region" description="Helical" evidence="10">
    <location>
        <begin position="151"/>
        <end position="170"/>
    </location>
</feature>
<comment type="similarity">
    <text evidence="9">Belongs to the auxin efflux carrier (TC 2.A.69.2) family.</text>
</comment>
<evidence type="ECO:0000256" key="8">
    <source>
        <dbReference type="ARBA" id="ARBA00025100"/>
    </source>
</evidence>
<evidence type="ECO:0000256" key="7">
    <source>
        <dbReference type="ARBA" id="ARBA00023294"/>
    </source>
</evidence>
<dbReference type="AlphaFoldDB" id="A0A2Z7C4A7"/>
<evidence type="ECO:0000256" key="1">
    <source>
        <dbReference type="ARBA" id="ARBA00004477"/>
    </source>
</evidence>
<dbReference type="PANTHER" id="PTHR31651">
    <property type="match status" value="1"/>
</dbReference>
<evidence type="ECO:0000256" key="2">
    <source>
        <dbReference type="ARBA" id="ARBA00022448"/>
    </source>
</evidence>
<gene>
    <name evidence="11" type="ORF">F511_22156</name>
</gene>
<evidence type="ECO:0000256" key="10">
    <source>
        <dbReference type="SAM" id="Phobius"/>
    </source>
</evidence>
<keyword evidence="2" id="KW-0813">Transport</keyword>
<evidence type="ECO:0000256" key="6">
    <source>
        <dbReference type="ARBA" id="ARBA00023136"/>
    </source>
</evidence>
<reference evidence="11 12" key="1">
    <citation type="journal article" date="2015" name="Proc. Natl. Acad. Sci. U.S.A.">
        <title>The resurrection genome of Boea hygrometrica: A blueprint for survival of dehydration.</title>
        <authorList>
            <person name="Xiao L."/>
            <person name="Yang G."/>
            <person name="Zhang L."/>
            <person name="Yang X."/>
            <person name="Zhao S."/>
            <person name="Ji Z."/>
            <person name="Zhou Q."/>
            <person name="Hu M."/>
            <person name="Wang Y."/>
            <person name="Chen M."/>
            <person name="Xu Y."/>
            <person name="Jin H."/>
            <person name="Xiao X."/>
            <person name="Hu G."/>
            <person name="Bao F."/>
            <person name="Hu Y."/>
            <person name="Wan P."/>
            <person name="Li L."/>
            <person name="Deng X."/>
            <person name="Kuang T."/>
            <person name="Xiang C."/>
            <person name="Zhu J.K."/>
            <person name="Oliver M.J."/>
            <person name="He Y."/>
        </authorList>
    </citation>
    <scope>NUCLEOTIDE SEQUENCE [LARGE SCALE GENOMIC DNA]</scope>
    <source>
        <strain evidence="12">cv. XS01</strain>
    </source>
</reference>
<keyword evidence="12" id="KW-1185">Reference proteome</keyword>
<comment type="function">
    <text evidence="8">Involved in cellular auxin homeostasis by regulating auxin metabolism. Regulates intracellular auxin accumulation at the endoplasmic reticulum and thus auxin availability for nuclear auxin signaling.</text>
</comment>
<dbReference type="InterPro" id="IPR004776">
    <property type="entry name" value="Mem_transp_PIN-like"/>
</dbReference>
<sequence length="308" mass="33584">MGFLSLLKVASMPIVQVLLISTLGAFMATDYLKLLSTDSRRSLNKDGSPFGDKSVCSTIGLSYVSFSMALGAFFIWTYAYHLIRSAGVMYRATQIAIESAKEPNKDLESDNQDSLLRNQSHLIEAVEKPPLWNQMLAVCHKIGDELLSPPVIAAVIGFIFGTVTFLRNLIIGDSAPLKVIQDSLKLLGDGTIPSITLILGGNLTQGLRKSRVKTSIIIAVLCVRYIILPIVGIGVVKAASHLGFIPTDPLFRFVLLIQFTLPPAMNLATMTQLFDVAQAECAILFLWTYLAAALALTGWSTVFMWLLS</sequence>